<feature type="domain" description="Strawberry notch AAA" evidence="2">
    <location>
        <begin position="157"/>
        <end position="281"/>
    </location>
</feature>
<gene>
    <name evidence="4" type="primary">LOC106803687</name>
</gene>
<organism evidence="3 4">
    <name type="scientific">Ceratotherium simum simum</name>
    <name type="common">Southern white rhinoceros</name>
    <dbReference type="NCBI Taxonomy" id="73337"/>
    <lineage>
        <taxon>Eukaryota</taxon>
        <taxon>Metazoa</taxon>
        <taxon>Chordata</taxon>
        <taxon>Craniata</taxon>
        <taxon>Vertebrata</taxon>
        <taxon>Euteleostomi</taxon>
        <taxon>Mammalia</taxon>
        <taxon>Eutheria</taxon>
        <taxon>Laurasiatheria</taxon>
        <taxon>Perissodactyla</taxon>
        <taxon>Rhinocerotidae</taxon>
        <taxon>Ceratotherium</taxon>
    </lineage>
</organism>
<sequence length="359" mass="38905">MREPLPPPARGPRGGRAMSQLRFWLQFAALNKDSSFLDDLSNASIFSSSVDSLSDIADTPDFLPADSLSQVPTIWDVSTGPSAHDKLFLPSGSFTGFQDPVPSLPSTPLLISYQSQSQPEEEDEAEEDEAEELGHTETYADYVPSKCECALWEEPPQHEVLLPGGQRAGFLIGDGAGVGKGRTVAGIILENYLRGRKKSLWFSVSNDLKYDAERDLRDIEAPCIAVHALSKIKYGDNTTSEGVLFATYSALIGESQAGGQHRTRIRQILEWCGEAFDGVAVPRSGGTGPHALQKCPSLLVPIMGQKGDAGLGVLSVHKGVFTGLLLDTRLSTEQLLRATWRTGVTVRLGHLTDTRQRSV</sequence>
<keyword evidence="3" id="KW-1185">Reference proteome</keyword>
<proteinExistence type="predicted"/>
<feature type="compositionally biased region" description="Acidic residues" evidence="1">
    <location>
        <begin position="119"/>
        <end position="131"/>
    </location>
</feature>
<feature type="region of interest" description="Disordered" evidence="1">
    <location>
        <begin position="108"/>
        <end position="133"/>
    </location>
</feature>
<dbReference type="Pfam" id="PF13872">
    <property type="entry name" value="AAA_34"/>
    <property type="match status" value="1"/>
</dbReference>
<dbReference type="PANTHER" id="PTHR12706:SF5">
    <property type="entry name" value="PROTEIN STRAWBERRY NOTCH HOMOLOG 2"/>
    <property type="match status" value="1"/>
</dbReference>
<accession>A0ABM1DI33</accession>
<evidence type="ECO:0000313" key="4">
    <source>
        <dbReference type="RefSeq" id="XP_014651464.1"/>
    </source>
</evidence>
<reference evidence="4" key="1">
    <citation type="submission" date="2025-08" db="UniProtKB">
        <authorList>
            <consortium name="RefSeq"/>
        </authorList>
    </citation>
    <scope>IDENTIFICATION</scope>
</reference>
<evidence type="ECO:0000256" key="1">
    <source>
        <dbReference type="SAM" id="MobiDB-lite"/>
    </source>
</evidence>
<protein>
    <submittedName>
        <fullName evidence="4">Protein strawberry notch homolog 2-like</fullName>
    </submittedName>
</protein>
<dbReference type="PANTHER" id="PTHR12706">
    <property type="entry name" value="STRAWBERRY NOTCH-RELATED"/>
    <property type="match status" value="1"/>
</dbReference>
<dbReference type="InterPro" id="IPR026741">
    <property type="entry name" value="SNO"/>
</dbReference>
<dbReference type="RefSeq" id="XP_014651464.1">
    <property type="nucleotide sequence ID" value="XM_014795978.1"/>
</dbReference>
<evidence type="ECO:0000313" key="3">
    <source>
        <dbReference type="Proteomes" id="UP000694910"/>
    </source>
</evidence>
<dbReference type="InterPro" id="IPR039187">
    <property type="entry name" value="SNO_AAA"/>
</dbReference>
<evidence type="ECO:0000259" key="2">
    <source>
        <dbReference type="Pfam" id="PF13872"/>
    </source>
</evidence>
<dbReference type="GeneID" id="106803687"/>
<dbReference type="Proteomes" id="UP000694910">
    <property type="component" value="Unplaced"/>
</dbReference>
<name>A0ABM1DI33_CERSS</name>